<keyword evidence="2" id="KW-1185">Reference proteome</keyword>
<dbReference type="EMBL" id="JAFNEN010000263">
    <property type="protein sequence ID" value="KAG8187676.1"/>
    <property type="molecule type" value="Genomic_DNA"/>
</dbReference>
<dbReference type="Proteomes" id="UP000827092">
    <property type="component" value="Unassembled WGS sequence"/>
</dbReference>
<name>A0AAV6UW15_9ARAC</name>
<accession>A0AAV6UW15</accession>
<dbReference type="AlphaFoldDB" id="A0AAV6UW15"/>
<gene>
    <name evidence="1" type="ORF">JTE90_025204</name>
</gene>
<evidence type="ECO:0000313" key="1">
    <source>
        <dbReference type="EMBL" id="KAG8187676.1"/>
    </source>
</evidence>
<organism evidence="1 2">
    <name type="scientific">Oedothorax gibbosus</name>
    <dbReference type="NCBI Taxonomy" id="931172"/>
    <lineage>
        <taxon>Eukaryota</taxon>
        <taxon>Metazoa</taxon>
        <taxon>Ecdysozoa</taxon>
        <taxon>Arthropoda</taxon>
        <taxon>Chelicerata</taxon>
        <taxon>Arachnida</taxon>
        <taxon>Araneae</taxon>
        <taxon>Araneomorphae</taxon>
        <taxon>Entelegynae</taxon>
        <taxon>Araneoidea</taxon>
        <taxon>Linyphiidae</taxon>
        <taxon>Erigoninae</taxon>
        <taxon>Oedothorax</taxon>
    </lineage>
</organism>
<comment type="caution">
    <text evidence="1">The sequence shown here is derived from an EMBL/GenBank/DDBJ whole genome shotgun (WGS) entry which is preliminary data.</text>
</comment>
<sequence>MFTRVRSFCHCEKYPAVPIGLKAVLPDNLKRKKTNGVIFARLSHTNGSFRPGPHFHAYDVCLIARAAPKTRAELTPLDPFLADHLRKGSCLTKLYLHHLGDSFISLTFRLIQTE</sequence>
<protein>
    <submittedName>
        <fullName evidence="1">Uncharacterized protein</fullName>
    </submittedName>
</protein>
<reference evidence="1 2" key="1">
    <citation type="journal article" date="2022" name="Nat. Ecol. Evol.">
        <title>A masculinizing supergene underlies an exaggerated male reproductive morph in a spider.</title>
        <authorList>
            <person name="Hendrickx F."/>
            <person name="De Corte Z."/>
            <person name="Sonet G."/>
            <person name="Van Belleghem S.M."/>
            <person name="Kostlbacher S."/>
            <person name="Vangestel C."/>
        </authorList>
    </citation>
    <scope>NUCLEOTIDE SEQUENCE [LARGE SCALE GENOMIC DNA]</scope>
    <source>
        <strain evidence="1">W744_W776</strain>
    </source>
</reference>
<evidence type="ECO:0000313" key="2">
    <source>
        <dbReference type="Proteomes" id="UP000827092"/>
    </source>
</evidence>
<proteinExistence type="predicted"/>